<evidence type="ECO:0000313" key="2">
    <source>
        <dbReference type="Proteomes" id="UP000028045"/>
    </source>
</evidence>
<dbReference type="Proteomes" id="UP000028045">
    <property type="component" value="Unassembled WGS sequence"/>
</dbReference>
<reference evidence="1 2" key="1">
    <citation type="journal article" date="2014" name="BMC Genomics">
        <title>Comparative genome sequencing reveals chemotype-specific gene clusters in the toxigenic black mold Stachybotrys.</title>
        <authorList>
            <person name="Semeiks J."/>
            <person name="Borek D."/>
            <person name="Otwinowski Z."/>
            <person name="Grishin N.V."/>
        </authorList>
    </citation>
    <scope>NUCLEOTIDE SEQUENCE [LARGE SCALE GENOMIC DNA]</scope>
    <source>
        <strain evidence="2">CBS 109288 / IBT 7711</strain>
    </source>
</reference>
<dbReference type="EMBL" id="KL648591">
    <property type="protein sequence ID" value="KEY68129.1"/>
    <property type="molecule type" value="Genomic_DNA"/>
</dbReference>
<evidence type="ECO:0000313" key="1">
    <source>
        <dbReference type="EMBL" id="KEY68129.1"/>
    </source>
</evidence>
<dbReference type="HOGENOM" id="CLU_071085_1_0_1"/>
<dbReference type="AlphaFoldDB" id="A0A084AS50"/>
<protein>
    <submittedName>
        <fullName evidence="1">Uncharacterized protein</fullName>
    </submittedName>
</protein>
<gene>
    <name evidence="1" type="ORF">S7711_05538</name>
</gene>
<dbReference type="OrthoDB" id="5391496at2759"/>
<accession>A0A084AS50</accession>
<keyword evidence="2" id="KW-1185">Reference proteome</keyword>
<organism evidence="1 2">
    <name type="scientific">Stachybotrys chartarum (strain CBS 109288 / IBT 7711)</name>
    <name type="common">Toxic black mold</name>
    <name type="synonym">Stilbospora chartarum</name>
    <dbReference type="NCBI Taxonomy" id="1280523"/>
    <lineage>
        <taxon>Eukaryota</taxon>
        <taxon>Fungi</taxon>
        <taxon>Dikarya</taxon>
        <taxon>Ascomycota</taxon>
        <taxon>Pezizomycotina</taxon>
        <taxon>Sordariomycetes</taxon>
        <taxon>Hypocreomycetidae</taxon>
        <taxon>Hypocreales</taxon>
        <taxon>Stachybotryaceae</taxon>
        <taxon>Stachybotrys</taxon>
    </lineage>
</organism>
<proteinExistence type="predicted"/>
<name>A0A084AS50_STACB</name>
<sequence>MESRPVVLSPATPSELLEFMIFRHRHPTTLIIGSSKHEFLEALMQDVRPPAPQSEDEDPEQQLQELPAGVQRHKKGLFGASLMQVAVSRHIRVVFIPTVTHLRAYLATFSSKDSKIAPPPESTREDSMPLLLVYGFLNIHRDGSEWSAQGIGNTASALVEAATYNGLRAAVMEPPTVKEPRIIESQLAESIPLLSSTSLRGNSTWSGRTIAVRRVFDRWFIYETVHYSERSEEAALAIS</sequence>